<accession>A0ABM8YNC7</accession>
<reference evidence="1 2" key="1">
    <citation type="submission" date="2021-10" db="EMBL/GenBank/DDBJ databases">
        <authorList>
            <person name="Criscuolo A."/>
        </authorList>
    </citation>
    <scope>NUCLEOTIDE SEQUENCE [LARGE SCALE GENOMIC DNA]</scope>
    <source>
        <strain evidence="2">CIP 111883</strain>
    </source>
</reference>
<dbReference type="PROSITE" id="PS51257">
    <property type="entry name" value="PROKAR_LIPOPROTEIN"/>
    <property type="match status" value="1"/>
</dbReference>
<protein>
    <recommendedName>
        <fullName evidence="3">Lipoprotein</fullName>
    </recommendedName>
</protein>
<proteinExistence type="predicted"/>
<evidence type="ECO:0000313" key="1">
    <source>
        <dbReference type="EMBL" id="CAG9621488.1"/>
    </source>
</evidence>
<dbReference type="Proteomes" id="UP000789833">
    <property type="component" value="Unassembled WGS sequence"/>
</dbReference>
<comment type="caution">
    <text evidence="1">The sequence shown here is derived from an EMBL/GenBank/DDBJ whole genome shotgun (WGS) entry which is preliminary data.</text>
</comment>
<dbReference type="EMBL" id="CAKJTJ010000011">
    <property type="protein sequence ID" value="CAG9621488.1"/>
    <property type="molecule type" value="Genomic_DNA"/>
</dbReference>
<keyword evidence="2" id="KW-1185">Reference proteome</keyword>
<organism evidence="1 2">
    <name type="scientific">Sutcliffiella rhizosphaerae</name>
    <dbReference type="NCBI Taxonomy" id="2880967"/>
    <lineage>
        <taxon>Bacteria</taxon>
        <taxon>Bacillati</taxon>
        <taxon>Bacillota</taxon>
        <taxon>Bacilli</taxon>
        <taxon>Bacillales</taxon>
        <taxon>Bacillaceae</taxon>
        <taxon>Sutcliffiella</taxon>
    </lineage>
</organism>
<sequence>MLKKIMIIGLFLAACSWTGNILYYNSQKLDKPIMLEHYYEFAKEYDTNFRLHYITDLRETNDIVMVDFPELEQRGIFIHFDQFFEQGNKYRHHQIKTLNLNTWDNPFKGIDGDIVINEMRAHLRNGETIIYPIGEIVWRDSSEVPFESTSGESSSDGTGYASFSVKEGSFEITDVNIRGGDRLGNFLIKINNQPYEVRGRSNLQEQKGNTKHFTSNHLYVDYSLTFEESDPNRWNFYNLMPTIVGTKENGNAFELDIYVSQYAYFSEDDLKNYLSAKKKGKR</sequence>
<name>A0ABM8YNC7_9BACI</name>
<gene>
    <name evidence="1" type="ORF">BACCIP111883_02261</name>
</gene>
<evidence type="ECO:0000313" key="2">
    <source>
        <dbReference type="Proteomes" id="UP000789833"/>
    </source>
</evidence>
<dbReference type="RefSeq" id="WP_230501379.1">
    <property type="nucleotide sequence ID" value="NZ_CAKJTJ010000011.1"/>
</dbReference>
<evidence type="ECO:0008006" key="3">
    <source>
        <dbReference type="Google" id="ProtNLM"/>
    </source>
</evidence>